<reference evidence="2" key="1">
    <citation type="submission" date="2023-11" db="UniProtKB">
        <authorList>
            <consortium name="WormBaseParasite"/>
        </authorList>
    </citation>
    <scope>IDENTIFICATION</scope>
</reference>
<protein>
    <submittedName>
        <fullName evidence="2">Uncharacterized protein</fullName>
    </submittedName>
</protein>
<dbReference type="WBParaSite" id="SMRG1_9580.1">
    <property type="protein sequence ID" value="SMRG1_9580.1"/>
    <property type="gene ID" value="SMRG1_9580"/>
</dbReference>
<proteinExistence type="predicted"/>
<dbReference type="Proteomes" id="UP000050790">
    <property type="component" value="Unassembled WGS sequence"/>
</dbReference>
<evidence type="ECO:0000313" key="2">
    <source>
        <dbReference type="WBParaSite" id="SMRG1_9580.1"/>
    </source>
</evidence>
<dbReference type="AlphaFoldDB" id="A0AA85AN96"/>
<evidence type="ECO:0000313" key="1">
    <source>
        <dbReference type="Proteomes" id="UP000050790"/>
    </source>
</evidence>
<name>A0AA85AN96_9TREM</name>
<sequence length="111" mass="13185">MQANTMSYIEVCENVRRRRATVNLSRSLGCHRSTYNRRWNKMKAALMKKYHFLSFNEFANDSTIKRIKREVICNKSTSTSTPSTSDINQRLSHNSGMNIKFLREYISYRMY</sequence>
<accession>A0AA85AN96</accession>
<organism evidence="1 2">
    <name type="scientific">Schistosoma margrebowiei</name>
    <dbReference type="NCBI Taxonomy" id="48269"/>
    <lineage>
        <taxon>Eukaryota</taxon>
        <taxon>Metazoa</taxon>
        <taxon>Spiralia</taxon>
        <taxon>Lophotrochozoa</taxon>
        <taxon>Platyhelminthes</taxon>
        <taxon>Trematoda</taxon>
        <taxon>Digenea</taxon>
        <taxon>Strigeidida</taxon>
        <taxon>Schistosomatoidea</taxon>
        <taxon>Schistosomatidae</taxon>
        <taxon>Schistosoma</taxon>
    </lineage>
</organism>